<dbReference type="PROSITE" id="PS50017">
    <property type="entry name" value="DEATH_DOMAIN"/>
    <property type="match status" value="1"/>
</dbReference>
<accession>A0A6G0ZCM5</accession>
<dbReference type="InterPro" id="IPR043502">
    <property type="entry name" value="DNA/RNA_pol_sf"/>
</dbReference>
<feature type="domain" description="Death" evidence="2">
    <location>
        <begin position="531"/>
        <end position="590"/>
    </location>
</feature>
<dbReference type="AlphaFoldDB" id="A0A6G0ZCM5"/>
<proteinExistence type="predicted"/>
<protein>
    <submittedName>
        <fullName evidence="3">Adhesive plaque matrix protein</fullName>
    </submittedName>
</protein>
<name>A0A6G0ZCM5_APHCR</name>
<evidence type="ECO:0000256" key="1">
    <source>
        <dbReference type="SAM" id="MobiDB-lite"/>
    </source>
</evidence>
<evidence type="ECO:0000259" key="2">
    <source>
        <dbReference type="PROSITE" id="PS50017"/>
    </source>
</evidence>
<comment type="caution">
    <text evidence="3">The sequence shown here is derived from an EMBL/GenBank/DDBJ whole genome shotgun (WGS) entry which is preliminary data.</text>
</comment>
<gene>
    <name evidence="3" type="ORF">FWK35_00004533</name>
</gene>
<dbReference type="InterPro" id="IPR011029">
    <property type="entry name" value="DEATH-like_dom_sf"/>
</dbReference>
<dbReference type="PANTHER" id="PTHR31511">
    <property type="entry name" value="PROTEIN CBG23764"/>
    <property type="match status" value="1"/>
</dbReference>
<feature type="region of interest" description="Disordered" evidence="1">
    <location>
        <begin position="412"/>
        <end position="465"/>
    </location>
</feature>
<dbReference type="GO" id="GO:0007165">
    <property type="term" value="P:signal transduction"/>
    <property type="evidence" value="ECO:0007669"/>
    <property type="project" value="InterPro"/>
</dbReference>
<dbReference type="Gene3D" id="1.10.533.10">
    <property type="entry name" value="Death Domain, Fas"/>
    <property type="match status" value="1"/>
</dbReference>
<dbReference type="PANTHER" id="PTHR31511:SF12">
    <property type="entry name" value="RHO TERMINATION FACTOR N-TERMINAL DOMAIN-CONTAINING PROTEIN"/>
    <property type="match status" value="1"/>
</dbReference>
<organism evidence="3 4">
    <name type="scientific">Aphis craccivora</name>
    <name type="common">Cowpea aphid</name>
    <dbReference type="NCBI Taxonomy" id="307492"/>
    <lineage>
        <taxon>Eukaryota</taxon>
        <taxon>Metazoa</taxon>
        <taxon>Ecdysozoa</taxon>
        <taxon>Arthropoda</taxon>
        <taxon>Hexapoda</taxon>
        <taxon>Insecta</taxon>
        <taxon>Pterygota</taxon>
        <taxon>Neoptera</taxon>
        <taxon>Paraneoptera</taxon>
        <taxon>Hemiptera</taxon>
        <taxon>Sternorrhyncha</taxon>
        <taxon>Aphidomorpha</taxon>
        <taxon>Aphidoidea</taxon>
        <taxon>Aphididae</taxon>
        <taxon>Aphidini</taxon>
        <taxon>Aphis</taxon>
        <taxon>Aphis</taxon>
    </lineage>
</organism>
<dbReference type="Proteomes" id="UP000478052">
    <property type="component" value="Unassembled WGS sequence"/>
</dbReference>
<dbReference type="OrthoDB" id="6066069at2759"/>
<keyword evidence="4" id="KW-1185">Reference proteome</keyword>
<dbReference type="GO" id="GO:0071897">
    <property type="term" value="P:DNA biosynthetic process"/>
    <property type="evidence" value="ECO:0007669"/>
    <property type="project" value="UniProtKB-ARBA"/>
</dbReference>
<dbReference type="InterPro" id="IPR000488">
    <property type="entry name" value="Death_dom"/>
</dbReference>
<reference evidence="3 4" key="1">
    <citation type="submission" date="2019-08" db="EMBL/GenBank/DDBJ databases">
        <title>Whole genome of Aphis craccivora.</title>
        <authorList>
            <person name="Voronova N.V."/>
            <person name="Shulinski R.S."/>
            <person name="Bandarenka Y.V."/>
            <person name="Zhorov D.G."/>
            <person name="Warner D."/>
        </authorList>
    </citation>
    <scope>NUCLEOTIDE SEQUENCE [LARGE SCALE GENOMIC DNA]</scope>
    <source>
        <strain evidence="3">180601</strain>
        <tissue evidence="3">Whole Body</tissue>
    </source>
</reference>
<sequence>MAARPRDITITHISVPIGFVLLPAKSFISYSRPVPEPTELSSPKILQASASRKIKQDKAMKSFSAFCYAVCALTVIGSTRCEPAAEDDGTPTDKASQANRRSYGEYHGLYAPAYHAHYAPASYHGHYAPASTHYHSYGYASPTHYHGHGYAAPAHYHGHGYAPAHYHGHYYNHHETTVHGFKHQPVVYQSVVHTYPTATTVVHKPVPVPVAHPVPVPVVRPVPVEVPRPYPVPVNRPYPVAVIKPVAVPVAQPYPVTVYKPYPVPVYRPTPAVVPVARPAATAVHYAARLPVRIPLVRYPATPSYLHHSHAYAPQYRGAVAYPGQSSYQGQSAYQGPSSYQVPTAYQGSAYPADAPTSYLQQLAALRAAGGSYEVNEAAAAAQQQTLQDEYSFLQEQRDVGATDVHHHDDDAAHHHHLHHDHHGLIDQDSGLGSGAGYPPLTAETKDCGGVAHQQSTRNSRTRIENDISFKSYSGSPSLGRRVPRDDDFITKFVSNIVCTHDVNLSMFMYLVNHLTSQECVKLTAYLYAEGLELTAVKELEQDLPLDETCLSLLVTWNNSAGKEKNFLNIADCLRKINHKKLAEWLSDTVFTQLTWKKTQRHAIFIYADFKALLKKSDEKCGNNTKAIQKHEAMSYSFMVKANNGVPKELLEQFNIPTSPIIFRGDEDNQNADEHFVKSIIEIAENIEKLLQTNIPITFTAEQQQAHNLCETCNLCKNGFSVGNHKVADHCHLSGIRGGLTQASMRYVKANNKKTPDYDPTKPKSWLIYEDCNNLYGWAMSQYMPHSGFKWVEPKLEGLNDLNDTSPIGRTYEVGITYPKELHDQHNDLSFLPQNSIPAGSKVKKLIATLQSKKNYITHYQNLQQAMANGLIVEKVHRVVQFNQSPWLAPYIALNTEMRKKAANDFEKDFLKLLNNAVFRKTMESMWKRIKMELVSSDRRLQKLINQSTFKHYTTYNKTLNAVALKTKSLIF</sequence>
<dbReference type="EMBL" id="VUJU01000772">
    <property type="protein sequence ID" value="KAF0768426.1"/>
    <property type="molecule type" value="Genomic_DNA"/>
</dbReference>
<evidence type="ECO:0000313" key="3">
    <source>
        <dbReference type="EMBL" id="KAF0768426.1"/>
    </source>
</evidence>
<evidence type="ECO:0000313" key="4">
    <source>
        <dbReference type="Proteomes" id="UP000478052"/>
    </source>
</evidence>
<feature type="non-terminal residue" evidence="3">
    <location>
        <position position="972"/>
    </location>
</feature>
<dbReference type="SUPFAM" id="SSF56672">
    <property type="entry name" value="DNA/RNA polymerases"/>
    <property type="match status" value="1"/>
</dbReference>